<protein>
    <recommendedName>
        <fullName evidence="8">Cutinase</fullName>
    </recommendedName>
</protein>
<evidence type="ECO:0000256" key="5">
    <source>
        <dbReference type="SAM" id="SignalP"/>
    </source>
</evidence>
<dbReference type="HOGENOM" id="CLU_082359_0_0_11"/>
<dbReference type="eggNOG" id="ENOG5031FR2">
    <property type="taxonomic scope" value="Bacteria"/>
</dbReference>
<dbReference type="GO" id="GO:0052689">
    <property type="term" value="F:carboxylic ester hydrolase activity"/>
    <property type="evidence" value="ECO:0007669"/>
    <property type="project" value="UniProtKB-KW"/>
</dbReference>
<dbReference type="InterPro" id="IPR006311">
    <property type="entry name" value="TAT_signal"/>
</dbReference>
<evidence type="ECO:0000256" key="1">
    <source>
        <dbReference type="ARBA" id="ARBA00007534"/>
    </source>
</evidence>
<dbReference type="SMART" id="SM01110">
    <property type="entry name" value="Cutinase"/>
    <property type="match status" value="1"/>
</dbReference>
<sequence>MRTLLRRRSVAPALTVLAAGAVVSALAAPAAGAFSVSLGSVATPVVPRCEPNIVIIVPGGANTAEGLPENLPVGGYSSDMGAHLDQFGYSTSRTVSYDSGAFVARDYTSAAADATAQTRELVERTAAECPDARISLYGYSLGADAAAHIAAEIGQGRGPISADRFGSGVFQANPYRGKSTVQGGTATPGTGVLGDLSDSYGTVADRIMDVCDRGDFTCDSDTWTGDVRANRDAFLGVSVQAGYQGLTSIPGEQRNALALETLIGVLPGTYLHTTSYSGSGSFSRGEGFLRSHMA</sequence>
<dbReference type="PANTHER" id="PTHR33630:SF9">
    <property type="entry name" value="CUTINASE 4"/>
    <property type="match status" value="1"/>
</dbReference>
<evidence type="ECO:0000313" key="7">
    <source>
        <dbReference type="Proteomes" id="UP000014809"/>
    </source>
</evidence>
<keyword evidence="3" id="KW-0378">Hydrolase</keyword>
<gene>
    <name evidence="6" type="ORF">A606_03065</name>
</gene>
<keyword evidence="4" id="KW-1015">Disulfide bond</keyword>
<organism evidence="6 7">
    <name type="scientific">Corynebacterium terpenotabidum Y-11</name>
    <dbReference type="NCBI Taxonomy" id="1200352"/>
    <lineage>
        <taxon>Bacteria</taxon>
        <taxon>Bacillati</taxon>
        <taxon>Actinomycetota</taxon>
        <taxon>Actinomycetes</taxon>
        <taxon>Mycobacteriales</taxon>
        <taxon>Corynebacteriaceae</taxon>
        <taxon>Corynebacterium</taxon>
    </lineage>
</organism>
<dbReference type="Proteomes" id="UP000014809">
    <property type="component" value="Chromosome"/>
</dbReference>
<dbReference type="InterPro" id="IPR000675">
    <property type="entry name" value="Cutinase/axe"/>
</dbReference>
<feature type="signal peptide" evidence="5">
    <location>
        <begin position="1"/>
        <end position="27"/>
    </location>
</feature>
<feature type="chain" id="PRO_5004525506" description="Cutinase" evidence="5">
    <location>
        <begin position="28"/>
        <end position="294"/>
    </location>
</feature>
<keyword evidence="5" id="KW-0732">Signal</keyword>
<dbReference type="AlphaFoldDB" id="S4XCE5"/>
<evidence type="ECO:0008006" key="8">
    <source>
        <dbReference type="Google" id="ProtNLM"/>
    </source>
</evidence>
<dbReference type="KEGG" id="cter:A606_03065"/>
<dbReference type="EMBL" id="CP003696">
    <property type="protein sequence ID" value="AGP30266.1"/>
    <property type="molecule type" value="Genomic_DNA"/>
</dbReference>
<dbReference type="SUPFAM" id="SSF53474">
    <property type="entry name" value="alpha/beta-Hydrolases"/>
    <property type="match status" value="1"/>
</dbReference>
<dbReference type="OrthoDB" id="4402524at2"/>
<name>S4XCE5_9CORY</name>
<dbReference type="InterPro" id="IPR029058">
    <property type="entry name" value="AB_hydrolase_fold"/>
</dbReference>
<evidence type="ECO:0000313" key="6">
    <source>
        <dbReference type="EMBL" id="AGP30266.1"/>
    </source>
</evidence>
<dbReference type="Gene3D" id="3.40.50.1820">
    <property type="entry name" value="alpha/beta hydrolase"/>
    <property type="match status" value="1"/>
</dbReference>
<accession>S4XCE5</accession>
<proteinExistence type="inferred from homology"/>
<dbReference type="PANTHER" id="PTHR33630">
    <property type="entry name" value="CUTINASE RV1984C-RELATED-RELATED"/>
    <property type="match status" value="1"/>
</dbReference>
<keyword evidence="2" id="KW-0719">Serine esterase</keyword>
<dbReference type="STRING" id="1200352.A606_03065"/>
<dbReference type="RefSeq" id="WP_020440630.1">
    <property type="nucleotide sequence ID" value="NC_021663.1"/>
</dbReference>
<dbReference type="PROSITE" id="PS51318">
    <property type="entry name" value="TAT"/>
    <property type="match status" value="1"/>
</dbReference>
<evidence type="ECO:0000256" key="3">
    <source>
        <dbReference type="ARBA" id="ARBA00022801"/>
    </source>
</evidence>
<keyword evidence="7" id="KW-1185">Reference proteome</keyword>
<reference evidence="6 7" key="1">
    <citation type="submission" date="2012-06" db="EMBL/GenBank/DDBJ databases">
        <title>Complete genome sequence of Corynebacterium terpenotabidum Y-11 (=DSM 44721).</title>
        <authorList>
            <person name="Ruckert C."/>
            <person name="Albersmeier A."/>
            <person name="Al-Dilaimi A."/>
            <person name="Szczepanowski R."/>
            <person name="Kalinowski J."/>
        </authorList>
    </citation>
    <scope>NUCLEOTIDE SEQUENCE [LARGE SCALE GENOMIC DNA]</scope>
    <source>
        <strain evidence="6 7">Y-11</strain>
    </source>
</reference>
<evidence type="ECO:0000256" key="4">
    <source>
        <dbReference type="ARBA" id="ARBA00023157"/>
    </source>
</evidence>
<dbReference type="Pfam" id="PF01083">
    <property type="entry name" value="Cutinase"/>
    <property type="match status" value="1"/>
</dbReference>
<evidence type="ECO:0000256" key="2">
    <source>
        <dbReference type="ARBA" id="ARBA00022487"/>
    </source>
</evidence>
<comment type="similarity">
    <text evidence="1">Belongs to the cutinase family.</text>
</comment>